<name>A0ABU0BTB7_9HYPH</name>
<dbReference type="Proteomes" id="UP001230207">
    <property type="component" value="Unassembled WGS sequence"/>
</dbReference>
<protein>
    <submittedName>
        <fullName evidence="1">Uncharacterized protein</fullName>
    </submittedName>
</protein>
<proteinExistence type="predicted"/>
<keyword evidence="2" id="KW-1185">Reference proteome</keyword>
<sequence length="42" mass="4551">MLQWDALSVCAGGDARHALEEAAEISGILEAERFGCLRYLQG</sequence>
<evidence type="ECO:0000313" key="1">
    <source>
        <dbReference type="EMBL" id="MDQ0321505.1"/>
    </source>
</evidence>
<reference evidence="1 2" key="1">
    <citation type="submission" date="2023-07" db="EMBL/GenBank/DDBJ databases">
        <title>Genomic Encyclopedia of Type Strains, Phase IV (KMG-IV): sequencing the most valuable type-strain genomes for metagenomic binning, comparative biology and taxonomic classification.</title>
        <authorList>
            <person name="Goeker M."/>
        </authorList>
    </citation>
    <scope>NUCLEOTIDE SEQUENCE [LARGE SCALE GENOMIC DNA]</scope>
    <source>
        <strain evidence="1 2">DSM 1112</strain>
    </source>
</reference>
<comment type="caution">
    <text evidence="1">The sequence shown here is derived from an EMBL/GenBank/DDBJ whole genome shotgun (WGS) entry which is preliminary data.</text>
</comment>
<accession>A0ABU0BTB7</accession>
<evidence type="ECO:0000313" key="2">
    <source>
        <dbReference type="Proteomes" id="UP001230207"/>
    </source>
</evidence>
<dbReference type="EMBL" id="JAUSVF010000001">
    <property type="protein sequence ID" value="MDQ0321505.1"/>
    <property type="molecule type" value="Genomic_DNA"/>
</dbReference>
<gene>
    <name evidence="1" type="ORF">QO002_003643</name>
</gene>
<organism evidence="1 2">
    <name type="scientific">Pararhizobium capsulatum DSM 1112</name>
    <dbReference type="NCBI Taxonomy" id="1121113"/>
    <lineage>
        <taxon>Bacteria</taxon>
        <taxon>Pseudomonadati</taxon>
        <taxon>Pseudomonadota</taxon>
        <taxon>Alphaproteobacteria</taxon>
        <taxon>Hyphomicrobiales</taxon>
        <taxon>Rhizobiaceae</taxon>
        <taxon>Rhizobium/Agrobacterium group</taxon>
        <taxon>Pararhizobium</taxon>
    </lineage>
</organism>